<dbReference type="Proteomes" id="UP001500506">
    <property type="component" value="Unassembled WGS sequence"/>
</dbReference>
<evidence type="ECO:0000313" key="4">
    <source>
        <dbReference type="Proteomes" id="UP001500506"/>
    </source>
</evidence>
<evidence type="ECO:0000256" key="1">
    <source>
        <dbReference type="ARBA" id="ARBA00006817"/>
    </source>
</evidence>
<organism evidence="3 4">
    <name type="scientific">Agromyces humatus</name>
    <dbReference type="NCBI Taxonomy" id="279573"/>
    <lineage>
        <taxon>Bacteria</taxon>
        <taxon>Bacillati</taxon>
        <taxon>Actinomycetota</taxon>
        <taxon>Actinomycetes</taxon>
        <taxon>Micrococcales</taxon>
        <taxon>Microbacteriaceae</taxon>
        <taxon>Agromyces</taxon>
    </lineage>
</organism>
<dbReference type="InterPro" id="IPR023393">
    <property type="entry name" value="START-like_dom_sf"/>
</dbReference>
<dbReference type="RefSeq" id="WP_232499907.1">
    <property type="nucleotide sequence ID" value="NZ_BAAANH010000005.1"/>
</dbReference>
<dbReference type="SUPFAM" id="SSF55961">
    <property type="entry name" value="Bet v1-like"/>
    <property type="match status" value="1"/>
</dbReference>
<gene>
    <name evidence="3" type="ORF">GCM10009747_23860</name>
</gene>
<protein>
    <submittedName>
        <fullName evidence="3">SRPBCC domain-containing protein</fullName>
    </submittedName>
</protein>
<name>A0ABP4WWQ0_9MICO</name>
<keyword evidence="4" id="KW-1185">Reference proteome</keyword>
<dbReference type="Pfam" id="PF08327">
    <property type="entry name" value="AHSA1"/>
    <property type="match status" value="1"/>
</dbReference>
<evidence type="ECO:0000259" key="2">
    <source>
        <dbReference type="Pfam" id="PF08327"/>
    </source>
</evidence>
<comment type="caution">
    <text evidence="3">The sequence shown here is derived from an EMBL/GenBank/DDBJ whole genome shotgun (WGS) entry which is preliminary data.</text>
</comment>
<accession>A0ABP4WWQ0</accession>
<comment type="similarity">
    <text evidence="1">Belongs to the AHA1 family.</text>
</comment>
<dbReference type="Gene3D" id="3.30.530.20">
    <property type="match status" value="1"/>
</dbReference>
<dbReference type="InterPro" id="IPR013538">
    <property type="entry name" value="ASHA1/2-like_C"/>
</dbReference>
<proteinExistence type="inferred from homology"/>
<sequence length="146" mass="15929">MSNSTQVYHVFIRATADDIWRAITSPERTAQYFYGTAIEVTPEAVTSRGSDGEVSSTDPVFEFAPPTRLVHQWRSDYDPDLADEPASRVTWEIESRGDGMCLVTLTHDRLDASPKTAADVGGPGWMYVLSSMKTLLETGAGLPAAS</sequence>
<dbReference type="EMBL" id="BAAANH010000005">
    <property type="protein sequence ID" value="GAA1763539.1"/>
    <property type="molecule type" value="Genomic_DNA"/>
</dbReference>
<feature type="domain" description="Activator of Hsp90 ATPase homologue 1/2-like C-terminal" evidence="2">
    <location>
        <begin position="14"/>
        <end position="137"/>
    </location>
</feature>
<evidence type="ECO:0000313" key="3">
    <source>
        <dbReference type="EMBL" id="GAA1763539.1"/>
    </source>
</evidence>
<reference evidence="4" key="1">
    <citation type="journal article" date="2019" name="Int. J. Syst. Evol. Microbiol.">
        <title>The Global Catalogue of Microorganisms (GCM) 10K type strain sequencing project: providing services to taxonomists for standard genome sequencing and annotation.</title>
        <authorList>
            <consortium name="The Broad Institute Genomics Platform"/>
            <consortium name="The Broad Institute Genome Sequencing Center for Infectious Disease"/>
            <person name="Wu L."/>
            <person name="Ma J."/>
        </authorList>
    </citation>
    <scope>NUCLEOTIDE SEQUENCE [LARGE SCALE GENOMIC DNA]</scope>
    <source>
        <strain evidence="4">JCM 14319</strain>
    </source>
</reference>